<keyword evidence="2 5" id="KW-0732">Signal</keyword>
<organism evidence="7 8">
    <name type="scientific">Ketogulonicigenium robustum</name>
    <dbReference type="NCBI Taxonomy" id="92947"/>
    <lineage>
        <taxon>Bacteria</taxon>
        <taxon>Pseudomonadati</taxon>
        <taxon>Pseudomonadota</taxon>
        <taxon>Alphaproteobacteria</taxon>
        <taxon>Rhodobacterales</taxon>
        <taxon>Roseobacteraceae</taxon>
        <taxon>Ketogulonicigenium</taxon>
    </lineage>
</organism>
<dbReference type="PANTHER" id="PTHR34001:SF3">
    <property type="entry name" value="BLL7405 PROTEIN"/>
    <property type="match status" value="1"/>
</dbReference>
<comment type="similarity">
    <text evidence="4">Belongs to the Omp25/RopB family.</text>
</comment>
<evidence type="ECO:0000256" key="2">
    <source>
        <dbReference type="ARBA" id="ARBA00022729"/>
    </source>
</evidence>
<dbReference type="SUPFAM" id="SSF56925">
    <property type="entry name" value="OMPA-like"/>
    <property type="match status" value="1"/>
</dbReference>
<dbReference type="InterPro" id="IPR011250">
    <property type="entry name" value="OMP/PagP_B-barrel"/>
</dbReference>
<evidence type="ECO:0000313" key="8">
    <source>
        <dbReference type="Proteomes" id="UP000242447"/>
    </source>
</evidence>
<evidence type="ECO:0000256" key="4">
    <source>
        <dbReference type="ARBA" id="ARBA00038306"/>
    </source>
</evidence>
<keyword evidence="3" id="KW-0472">Membrane</keyword>
<dbReference type="OrthoDB" id="9815357at2"/>
<dbReference type="InterPro" id="IPR027385">
    <property type="entry name" value="Beta-barrel_OMP"/>
</dbReference>
<dbReference type="STRING" id="92947.BVG79_01186"/>
<dbReference type="KEGG" id="kro:BVG79_01186"/>
<evidence type="ECO:0000256" key="5">
    <source>
        <dbReference type="SAM" id="SignalP"/>
    </source>
</evidence>
<comment type="subcellular location">
    <subcellularLocation>
        <location evidence="1">Membrane</location>
    </subcellularLocation>
</comment>
<feature type="signal peptide" evidence="5">
    <location>
        <begin position="1"/>
        <end position="20"/>
    </location>
</feature>
<feature type="chain" id="PRO_5012845788" evidence="5">
    <location>
        <begin position="21"/>
        <end position="222"/>
    </location>
</feature>
<feature type="domain" description="Outer membrane protein beta-barrel" evidence="6">
    <location>
        <begin position="7"/>
        <end position="222"/>
    </location>
</feature>
<evidence type="ECO:0000256" key="3">
    <source>
        <dbReference type="ARBA" id="ARBA00023136"/>
    </source>
</evidence>
<keyword evidence="8" id="KW-1185">Reference proteome</keyword>
<sequence>MKLPLIALCVASTLPLAAAAQSYGGPRIVTGSPVLAFSGLYAGVLLERGNGEMDATGDLADAFELALGTKKFSSPAGMAVGLRAGFDIRSGNMVYGALVDVKRSWFEDRTDRVIAQSASVVSWETKVDSTTTAALRVGYDVGGVMVYGLAGYSWMDASLTMPAGTYDDTVGALTYGGGFETQIGYNLSGYLELRSFSGKFENDVVTADLDFSNITIGVNYRF</sequence>
<evidence type="ECO:0000259" key="6">
    <source>
        <dbReference type="Pfam" id="PF13505"/>
    </source>
</evidence>
<dbReference type="RefSeq" id="WP_085786070.1">
    <property type="nucleotide sequence ID" value="NZ_CP019937.1"/>
</dbReference>
<dbReference type="PANTHER" id="PTHR34001">
    <property type="entry name" value="BLL7405 PROTEIN"/>
    <property type="match status" value="1"/>
</dbReference>
<evidence type="ECO:0000313" key="7">
    <source>
        <dbReference type="EMBL" id="ARO14532.1"/>
    </source>
</evidence>
<dbReference type="EMBL" id="CP019937">
    <property type="protein sequence ID" value="ARO14532.1"/>
    <property type="molecule type" value="Genomic_DNA"/>
</dbReference>
<evidence type="ECO:0000256" key="1">
    <source>
        <dbReference type="ARBA" id="ARBA00004370"/>
    </source>
</evidence>
<accession>A0A1W6NZ58</accession>
<name>A0A1W6NZ58_9RHOB</name>
<dbReference type="AlphaFoldDB" id="A0A1W6NZ58"/>
<gene>
    <name evidence="7" type="ORF">BVG79_01186</name>
</gene>
<protein>
    <submittedName>
        <fullName evidence="7">Outer-membrane immunogenic protein</fullName>
    </submittedName>
</protein>
<proteinExistence type="inferred from homology"/>
<dbReference type="InterPro" id="IPR051692">
    <property type="entry name" value="OMP-like"/>
</dbReference>
<dbReference type="GO" id="GO:0016020">
    <property type="term" value="C:membrane"/>
    <property type="evidence" value="ECO:0007669"/>
    <property type="project" value="UniProtKB-SubCell"/>
</dbReference>
<dbReference type="Pfam" id="PF13505">
    <property type="entry name" value="OMP_b-brl"/>
    <property type="match status" value="1"/>
</dbReference>
<dbReference type="Gene3D" id="2.40.160.20">
    <property type="match status" value="1"/>
</dbReference>
<reference evidence="7 8" key="1">
    <citation type="submission" date="2017-02" db="EMBL/GenBank/DDBJ databases">
        <title>Ketogulonicigenium robustum SPU B003 Genome sequencing and assembly.</title>
        <authorList>
            <person name="Li Y."/>
            <person name="Liu L."/>
            <person name="Wang C."/>
            <person name="Zhang M."/>
            <person name="Zhang T."/>
            <person name="Zhang Y."/>
        </authorList>
    </citation>
    <scope>NUCLEOTIDE SEQUENCE [LARGE SCALE GENOMIC DNA]</scope>
    <source>
        <strain evidence="7 8">SPU_B003</strain>
    </source>
</reference>
<dbReference type="Proteomes" id="UP000242447">
    <property type="component" value="Chromosome"/>
</dbReference>